<keyword evidence="10" id="KW-1185">Reference proteome</keyword>
<evidence type="ECO:0000259" key="7">
    <source>
        <dbReference type="PROSITE" id="PS50066"/>
    </source>
</evidence>
<evidence type="ECO:0000256" key="5">
    <source>
        <dbReference type="ARBA" id="ARBA00023242"/>
    </source>
</evidence>
<dbReference type="Proteomes" id="UP001140206">
    <property type="component" value="Chromosome 3"/>
</dbReference>
<sequence>MSGVWSGSMDQCLYRSVLSLAGLCSPLPEAGGYWGAFNAQLRKYLVAIPTFAHPSKQSECIISFQVTFTKRRGGLLKKAFELSVLCDAEVALVIFSTRGKLFEFSSRHCVQKTIDRYLMHSKDGAGGSKKDLYENVQHLKSETAALEKEIEFLESYNRKLLGDDLEAASCQELDELKNQIEKGLTNIRARKQRILSDQISELKNKEMMLLKENAILQGKLKELSQEKQSKRHTATAENINDQMAVETELAIGRPGTR</sequence>
<dbReference type="PANTHER" id="PTHR48019">
    <property type="entry name" value="SERUM RESPONSE FACTOR HOMOLOG"/>
    <property type="match status" value="1"/>
</dbReference>
<dbReference type="Pfam" id="PF00319">
    <property type="entry name" value="SRF-TF"/>
    <property type="match status" value="1"/>
</dbReference>
<dbReference type="SMART" id="SM00432">
    <property type="entry name" value="MADS"/>
    <property type="match status" value="1"/>
</dbReference>
<dbReference type="PRINTS" id="PR00404">
    <property type="entry name" value="MADSDOMAIN"/>
</dbReference>
<keyword evidence="3" id="KW-0238">DNA-binding</keyword>
<feature type="domain" description="MADS-box" evidence="7">
    <location>
        <begin position="56"/>
        <end position="108"/>
    </location>
</feature>
<protein>
    <submittedName>
        <fullName evidence="9">AGL20-like MADS box transcription factor</fullName>
    </submittedName>
</protein>
<name>A0AAV8E5N7_9POAL</name>
<dbReference type="InterPro" id="IPR002487">
    <property type="entry name" value="TF_Kbox"/>
</dbReference>
<dbReference type="InterPro" id="IPR050142">
    <property type="entry name" value="MADS-box/MEF2_TF"/>
</dbReference>
<dbReference type="PROSITE" id="PS51297">
    <property type="entry name" value="K_BOX"/>
    <property type="match status" value="1"/>
</dbReference>
<evidence type="ECO:0000256" key="4">
    <source>
        <dbReference type="ARBA" id="ARBA00023163"/>
    </source>
</evidence>
<dbReference type="PROSITE" id="PS50066">
    <property type="entry name" value="MADS_BOX_2"/>
    <property type="match status" value="1"/>
</dbReference>
<dbReference type="GO" id="GO:0046983">
    <property type="term" value="F:protein dimerization activity"/>
    <property type="evidence" value="ECO:0007669"/>
    <property type="project" value="InterPro"/>
</dbReference>
<dbReference type="GO" id="GO:0003677">
    <property type="term" value="F:DNA binding"/>
    <property type="evidence" value="ECO:0007669"/>
    <property type="project" value="UniProtKB-KW"/>
</dbReference>
<evidence type="ECO:0000313" key="10">
    <source>
        <dbReference type="Proteomes" id="UP001140206"/>
    </source>
</evidence>
<feature type="domain" description="K-box" evidence="8">
    <location>
        <begin position="136"/>
        <end position="226"/>
    </location>
</feature>
<keyword evidence="4" id="KW-0804">Transcription</keyword>
<dbReference type="SUPFAM" id="SSF55455">
    <property type="entry name" value="SRF-like"/>
    <property type="match status" value="1"/>
</dbReference>
<comment type="caution">
    <text evidence="9">The sequence shown here is derived from an EMBL/GenBank/DDBJ whole genome shotgun (WGS) entry which is preliminary data.</text>
</comment>
<evidence type="ECO:0000259" key="8">
    <source>
        <dbReference type="PROSITE" id="PS51297"/>
    </source>
</evidence>
<evidence type="ECO:0000256" key="3">
    <source>
        <dbReference type="ARBA" id="ARBA00023125"/>
    </source>
</evidence>
<feature type="coiled-coil region" evidence="6">
    <location>
        <begin position="129"/>
        <end position="193"/>
    </location>
</feature>
<comment type="subcellular location">
    <subcellularLocation>
        <location evidence="1">Nucleus</location>
    </subcellularLocation>
</comment>
<proteinExistence type="predicted"/>
<evidence type="ECO:0000256" key="2">
    <source>
        <dbReference type="ARBA" id="ARBA00023015"/>
    </source>
</evidence>
<evidence type="ECO:0000256" key="6">
    <source>
        <dbReference type="SAM" id="Coils"/>
    </source>
</evidence>
<dbReference type="GO" id="GO:0005634">
    <property type="term" value="C:nucleus"/>
    <property type="evidence" value="ECO:0007669"/>
    <property type="project" value="UniProtKB-SubCell"/>
</dbReference>
<keyword evidence="2" id="KW-0805">Transcription regulation</keyword>
<reference evidence="9" key="1">
    <citation type="submission" date="2022-08" db="EMBL/GenBank/DDBJ databases">
        <authorList>
            <person name="Marques A."/>
        </authorList>
    </citation>
    <scope>NUCLEOTIDE SEQUENCE</scope>
    <source>
        <strain evidence="9">RhyPub2mFocal</strain>
        <tissue evidence="9">Leaves</tissue>
    </source>
</reference>
<dbReference type="Pfam" id="PF01486">
    <property type="entry name" value="K-box"/>
    <property type="match status" value="1"/>
</dbReference>
<dbReference type="EMBL" id="JAMFTS010000003">
    <property type="protein sequence ID" value="KAJ4776765.1"/>
    <property type="molecule type" value="Genomic_DNA"/>
</dbReference>
<keyword evidence="5" id="KW-0539">Nucleus</keyword>
<dbReference type="InterPro" id="IPR002100">
    <property type="entry name" value="TF_MADSbox"/>
</dbReference>
<organism evidence="9 10">
    <name type="scientific">Rhynchospora pubera</name>
    <dbReference type="NCBI Taxonomy" id="906938"/>
    <lineage>
        <taxon>Eukaryota</taxon>
        <taxon>Viridiplantae</taxon>
        <taxon>Streptophyta</taxon>
        <taxon>Embryophyta</taxon>
        <taxon>Tracheophyta</taxon>
        <taxon>Spermatophyta</taxon>
        <taxon>Magnoliopsida</taxon>
        <taxon>Liliopsida</taxon>
        <taxon>Poales</taxon>
        <taxon>Cyperaceae</taxon>
        <taxon>Cyperoideae</taxon>
        <taxon>Rhynchosporeae</taxon>
        <taxon>Rhynchospora</taxon>
    </lineage>
</organism>
<dbReference type="GO" id="GO:0003700">
    <property type="term" value="F:DNA-binding transcription factor activity"/>
    <property type="evidence" value="ECO:0007669"/>
    <property type="project" value="InterPro"/>
</dbReference>
<dbReference type="AlphaFoldDB" id="A0AAV8E5N7"/>
<evidence type="ECO:0000313" key="9">
    <source>
        <dbReference type="EMBL" id="KAJ4776765.1"/>
    </source>
</evidence>
<evidence type="ECO:0000256" key="1">
    <source>
        <dbReference type="ARBA" id="ARBA00004123"/>
    </source>
</evidence>
<keyword evidence="6" id="KW-0175">Coiled coil</keyword>
<dbReference type="InterPro" id="IPR036879">
    <property type="entry name" value="TF_MADSbox_sf"/>
</dbReference>
<gene>
    <name evidence="9" type="ORF">LUZ62_061022</name>
</gene>
<accession>A0AAV8E5N7</accession>
<dbReference type="Gene3D" id="3.40.1810.10">
    <property type="entry name" value="Transcription factor, MADS-box"/>
    <property type="match status" value="1"/>
</dbReference>
<dbReference type="FunFam" id="3.40.1810.10:FF:000003">
    <property type="entry name" value="MADS-box transcription factor MADS-MC"/>
    <property type="match status" value="1"/>
</dbReference>